<evidence type="ECO:0000256" key="2">
    <source>
        <dbReference type="SAM" id="SignalP"/>
    </source>
</evidence>
<comment type="caution">
    <text evidence="3">The sequence shown here is derived from an EMBL/GenBank/DDBJ whole genome shotgun (WGS) entry which is preliminary data.</text>
</comment>
<feature type="signal peptide" evidence="2">
    <location>
        <begin position="1"/>
        <end position="21"/>
    </location>
</feature>
<keyword evidence="1" id="KW-1133">Transmembrane helix</keyword>
<keyword evidence="4" id="KW-1185">Reference proteome</keyword>
<dbReference type="Proteomes" id="UP001329430">
    <property type="component" value="Chromosome 5"/>
</dbReference>
<dbReference type="PROSITE" id="PS51257">
    <property type="entry name" value="PROKAR_LIPOPROTEIN"/>
    <property type="match status" value="1"/>
</dbReference>
<reference evidence="3 4" key="1">
    <citation type="journal article" date="2024" name="Insects">
        <title>An Improved Chromosome-Level Genome Assembly of the Firefly Pyrocoelia pectoralis.</title>
        <authorList>
            <person name="Fu X."/>
            <person name="Meyer-Rochow V.B."/>
            <person name="Ballantyne L."/>
            <person name="Zhu X."/>
        </authorList>
    </citation>
    <scope>NUCLEOTIDE SEQUENCE [LARGE SCALE GENOMIC DNA]</scope>
    <source>
        <strain evidence="3">XCY_ONT2</strain>
    </source>
</reference>
<proteinExistence type="predicted"/>
<evidence type="ECO:0000313" key="4">
    <source>
        <dbReference type="Proteomes" id="UP001329430"/>
    </source>
</evidence>
<organism evidence="3 4">
    <name type="scientific">Pyrocoelia pectoralis</name>
    <dbReference type="NCBI Taxonomy" id="417401"/>
    <lineage>
        <taxon>Eukaryota</taxon>
        <taxon>Metazoa</taxon>
        <taxon>Ecdysozoa</taxon>
        <taxon>Arthropoda</taxon>
        <taxon>Hexapoda</taxon>
        <taxon>Insecta</taxon>
        <taxon>Pterygota</taxon>
        <taxon>Neoptera</taxon>
        <taxon>Endopterygota</taxon>
        <taxon>Coleoptera</taxon>
        <taxon>Polyphaga</taxon>
        <taxon>Elateriformia</taxon>
        <taxon>Elateroidea</taxon>
        <taxon>Lampyridae</taxon>
        <taxon>Lampyrinae</taxon>
        <taxon>Pyrocoelia</taxon>
    </lineage>
</organism>
<keyword evidence="1" id="KW-0472">Membrane</keyword>
<feature type="transmembrane region" description="Helical" evidence="1">
    <location>
        <begin position="76"/>
        <end position="97"/>
    </location>
</feature>
<sequence length="206" mass="21900">MKLRVCCVILVLVACVTRVFCDISSENDDNSITRAFDAKSMLTSIAGELMSRGFAGLTGGSTNGTSQVVSLNLTNLVVLVLLKALIFAAGSLGAGAWKGGYGRSLDGEEKLFTDEELLFFLSYLTGKPKDNGCLQNIACLQPQQARKYAAAGKMLLKTASSMSINADPSYEQVLQELQEAASWGSVGGDCKRYSCGVKGNNESTKN</sequence>
<protein>
    <submittedName>
        <fullName evidence="3">Uncharacterized protein</fullName>
    </submittedName>
</protein>
<dbReference type="AlphaFoldDB" id="A0AAN7VB37"/>
<gene>
    <name evidence="3" type="ORF">RI129_007418</name>
</gene>
<feature type="chain" id="PRO_5042996738" evidence="2">
    <location>
        <begin position="22"/>
        <end position="206"/>
    </location>
</feature>
<keyword evidence="1" id="KW-0812">Transmembrane</keyword>
<evidence type="ECO:0000313" key="3">
    <source>
        <dbReference type="EMBL" id="KAK5643573.1"/>
    </source>
</evidence>
<name>A0AAN7VB37_9COLE</name>
<evidence type="ECO:0000256" key="1">
    <source>
        <dbReference type="SAM" id="Phobius"/>
    </source>
</evidence>
<keyword evidence="2" id="KW-0732">Signal</keyword>
<accession>A0AAN7VB37</accession>
<dbReference type="EMBL" id="JAVRBK010000005">
    <property type="protein sequence ID" value="KAK5643573.1"/>
    <property type="molecule type" value="Genomic_DNA"/>
</dbReference>